<dbReference type="GO" id="GO:0003676">
    <property type="term" value="F:nucleic acid binding"/>
    <property type="evidence" value="ECO:0007669"/>
    <property type="project" value="InterPro"/>
</dbReference>
<dbReference type="AlphaFoldDB" id="A0A9X2X1F2"/>
<keyword evidence="3" id="KW-1185">Reference proteome</keyword>
<evidence type="ECO:0000313" key="3">
    <source>
        <dbReference type="Proteomes" id="UP001145353"/>
    </source>
</evidence>
<dbReference type="EMBL" id="JAHXDE010000002">
    <property type="protein sequence ID" value="MCT8504741.1"/>
    <property type="molecule type" value="Genomic_DNA"/>
</dbReference>
<reference evidence="2" key="1">
    <citation type="submission" date="2021-07" db="EMBL/GenBank/DDBJ databases">
        <authorList>
            <person name="Luelf R.H."/>
        </authorList>
    </citation>
    <scope>NUCLEOTIDE SEQUENCE</scope>
    <source>
        <strain evidence="2">TMW 2.2304</strain>
    </source>
</reference>
<dbReference type="RefSeq" id="WP_261535635.1">
    <property type="nucleotide sequence ID" value="NZ_JAHXDE010000002.1"/>
</dbReference>
<keyword evidence="2" id="KW-0255">Endonuclease</keyword>
<name>A0A9X2X1F2_9GAMM</name>
<organism evidence="2 3">
    <name type="scientific">Chromohalobacter moromii</name>
    <dbReference type="NCBI Taxonomy" id="2860329"/>
    <lineage>
        <taxon>Bacteria</taxon>
        <taxon>Pseudomonadati</taxon>
        <taxon>Pseudomonadota</taxon>
        <taxon>Gammaproteobacteria</taxon>
        <taxon>Oceanospirillales</taxon>
        <taxon>Halomonadaceae</taxon>
        <taxon>Chromohalobacter</taxon>
    </lineage>
</organism>
<evidence type="ECO:0000313" key="2">
    <source>
        <dbReference type="EMBL" id="MCT8504741.1"/>
    </source>
</evidence>
<protein>
    <submittedName>
        <fullName evidence="2">HNH endonuclease</fullName>
    </submittedName>
</protein>
<feature type="domain" description="HNH nuclease" evidence="1">
    <location>
        <begin position="214"/>
        <end position="277"/>
    </location>
</feature>
<dbReference type="InterPro" id="IPR002711">
    <property type="entry name" value="HNH"/>
</dbReference>
<evidence type="ECO:0000259" key="1">
    <source>
        <dbReference type="SMART" id="SM00507"/>
    </source>
</evidence>
<keyword evidence="2" id="KW-0540">Nuclease</keyword>
<proteinExistence type="predicted"/>
<dbReference type="SMART" id="SM00507">
    <property type="entry name" value="HNHc"/>
    <property type="match status" value="1"/>
</dbReference>
<keyword evidence="2" id="KW-0378">Hydrolase</keyword>
<dbReference type="Pfam" id="PF01844">
    <property type="entry name" value="HNH"/>
    <property type="match status" value="1"/>
</dbReference>
<gene>
    <name evidence="2" type="ORF">KZO87_05080</name>
</gene>
<dbReference type="GO" id="GO:0004519">
    <property type="term" value="F:endonuclease activity"/>
    <property type="evidence" value="ECO:0007669"/>
    <property type="project" value="UniProtKB-KW"/>
</dbReference>
<dbReference type="Proteomes" id="UP001145353">
    <property type="component" value="Unassembled WGS sequence"/>
</dbReference>
<sequence length="301" mass="33273">MAIVFCNIGWMRNYDGIQGDSIQRGGSYNKDSVGHEVCNFTVCRGKVYGYVQPTGRISVERLGASKGADKADGVTVIWTAGPNAGGTAIVGWYTNATVFRDLQEIPSPCKKHRSNNITEYRIVAPIENAHLIPEQERDFLIPRRVKGGIGQSNVWYAEKPESAGLVDDVIKYIQSGARTSKLPDVDTEATANEGNPRLVAHLRRERNPSLVEKKKKSVLAAEGKLCCEACGFDFEATYGQHGHGFCEVHHLKPISQMDKDRVTTLADLAVVCSNCHRIIHRIDLMPTIDQFKKFIANKTDA</sequence>
<reference evidence="2" key="2">
    <citation type="journal article" date="2022" name="Syst. Appl. Microbiol.">
        <title>Chromohalobacter moromii sp. nov., a moderately halophilic bacterium isolated from lupine-based moromi fermentation.</title>
        <authorList>
            <person name="Lulf R.H."/>
            <person name="Hilgarth M."/>
            <person name="Ehrmann M.A."/>
        </authorList>
    </citation>
    <scope>NUCLEOTIDE SEQUENCE</scope>
    <source>
        <strain evidence="2">TMW 2.2304</strain>
    </source>
</reference>
<accession>A0A9X2X1F2</accession>
<dbReference type="GO" id="GO:0008270">
    <property type="term" value="F:zinc ion binding"/>
    <property type="evidence" value="ECO:0007669"/>
    <property type="project" value="InterPro"/>
</dbReference>
<comment type="caution">
    <text evidence="2">The sequence shown here is derived from an EMBL/GenBank/DDBJ whole genome shotgun (WGS) entry which is preliminary data.</text>
</comment>
<dbReference type="InterPro" id="IPR003615">
    <property type="entry name" value="HNH_nuc"/>
</dbReference>